<reference evidence="1" key="1">
    <citation type="submission" date="2013-11" db="EMBL/GenBank/DDBJ databases">
        <title>Microbial diversity, functional groups and degradation webs in Northern and Southern Mediterranean and Red Sea marine crude oil polluted sites.</title>
        <authorList>
            <person name="Daffonchio D."/>
            <person name="Mapelli F."/>
            <person name="Ferrer M."/>
            <person name="Richter M."/>
            <person name="Cherif A."/>
            <person name="Malkawi H.I."/>
            <person name="Yakimov M.M."/>
            <person name="Abdel-Fattah Y.R."/>
            <person name="Blaghen M."/>
            <person name="Golyshin P.N."/>
            <person name="Kalogerakis N."/>
            <person name="Boon N."/>
            <person name="Magagnini M."/>
            <person name="Fava F."/>
        </authorList>
    </citation>
    <scope>NUCLEOTIDE SEQUENCE</scope>
</reference>
<comment type="caution">
    <text evidence="1">The sequence shown here is derived from an EMBL/GenBank/DDBJ whole genome shotgun (WGS) entry which is preliminary data.</text>
</comment>
<dbReference type="AlphaFoldDB" id="A0A1B6NWK9"/>
<gene>
    <name evidence="1" type="ORF">MGSAQ_000773</name>
</gene>
<sequence length="37" mass="4004">MCRLIGVMAPDRHKRAADAHKIAEAIKQPGFASVSAR</sequence>
<feature type="non-terminal residue" evidence="1">
    <location>
        <position position="37"/>
    </location>
</feature>
<name>A0A1B6NWK9_9ZZZZ</name>
<protein>
    <submittedName>
        <fullName evidence="1">Uncharacterized protein</fullName>
    </submittedName>
</protein>
<organism evidence="1">
    <name type="scientific">marine sediment metagenome</name>
    <dbReference type="NCBI Taxonomy" id="412755"/>
    <lineage>
        <taxon>unclassified sequences</taxon>
        <taxon>metagenomes</taxon>
        <taxon>ecological metagenomes</taxon>
    </lineage>
</organism>
<evidence type="ECO:0000313" key="1">
    <source>
        <dbReference type="EMBL" id="KTF07731.1"/>
    </source>
</evidence>
<proteinExistence type="predicted"/>
<accession>A0A1B6NWK9</accession>
<dbReference type="EMBL" id="AYSL01000369">
    <property type="protein sequence ID" value="KTF07731.1"/>
    <property type="molecule type" value="Genomic_DNA"/>
</dbReference>